<name>A0A8C9XFM3_SANLU</name>
<proteinExistence type="predicted"/>
<dbReference type="AlphaFoldDB" id="A0A8C9XFM3"/>
<evidence type="ECO:0000313" key="2">
    <source>
        <dbReference type="Proteomes" id="UP000694568"/>
    </source>
</evidence>
<dbReference type="Ensembl" id="ENSSLUT00000008515.1">
    <property type="protein sequence ID" value="ENSSLUP00000008245.1"/>
    <property type="gene ID" value="ENSSLUG00000003895.1"/>
</dbReference>
<sequence>GEKCINGVYKLQLSVSKWNRFHCLWDCNKIKDFWKEVAQMIFQIVSVKLPLPPKVFILGLYPADPNLKCPYYGKKKHFFWDLGSYFVSLVLPHVNKLGKQPSMLF</sequence>
<accession>A0A8C9XFM3</accession>
<evidence type="ECO:0000313" key="1">
    <source>
        <dbReference type="Ensembl" id="ENSSLUP00000008245.1"/>
    </source>
</evidence>
<organism evidence="1 2">
    <name type="scientific">Sander lucioperca</name>
    <name type="common">Pike-perch</name>
    <name type="synonym">Perca lucioperca</name>
    <dbReference type="NCBI Taxonomy" id="283035"/>
    <lineage>
        <taxon>Eukaryota</taxon>
        <taxon>Metazoa</taxon>
        <taxon>Chordata</taxon>
        <taxon>Craniata</taxon>
        <taxon>Vertebrata</taxon>
        <taxon>Euteleostomi</taxon>
        <taxon>Actinopterygii</taxon>
        <taxon>Neopterygii</taxon>
        <taxon>Teleostei</taxon>
        <taxon>Neoteleostei</taxon>
        <taxon>Acanthomorphata</taxon>
        <taxon>Eupercaria</taxon>
        <taxon>Perciformes</taxon>
        <taxon>Percoidei</taxon>
        <taxon>Percidae</taxon>
        <taxon>Luciopercinae</taxon>
        <taxon>Sander</taxon>
    </lineage>
</organism>
<dbReference type="Proteomes" id="UP000694568">
    <property type="component" value="Unplaced"/>
</dbReference>
<reference evidence="1" key="1">
    <citation type="submission" date="2025-08" db="UniProtKB">
        <authorList>
            <consortium name="Ensembl"/>
        </authorList>
    </citation>
    <scope>IDENTIFICATION</scope>
</reference>
<reference evidence="1" key="2">
    <citation type="submission" date="2025-09" db="UniProtKB">
        <authorList>
            <consortium name="Ensembl"/>
        </authorList>
    </citation>
    <scope>IDENTIFICATION</scope>
</reference>
<protein>
    <submittedName>
        <fullName evidence="1">Uncharacterized protein</fullName>
    </submittedName>
</protein>
<keyword evidence="2" id="KW-1185">Reference proteome</keyword>